<evidence type="ECO:0000256" key="5">
    <source>
        <dbReference type="ARBA" id="ARBA00022723"/>
    </source>
</evidence>
<comment type="subunit">
    <text evidence="11">Tetramer of two alpha and two beta subunits.</text>
</comment>
<evidence type="ECO:0000256" key="7">
    <source>
        <dbReference type="ARBA" id="ARBA00022840"/>
    </source>
</evidence>
<evidence type="ECO:0000256" key="3">
    <source>
        <dbReference type="ARBA" id="ARBA00022490"/>
    </source>
</evidence>
<dbReference type="Pfam" id="PF01409">
    <property type="entry name" value="tRNA-synt_2d"/>
    <property type="match status" value="1"/>
</dbReference>
<gene>
    <name evidence="11 13" type="primary">pheS</name>
    <name evidence="13" type="ordered locus">MCP_1410</name>
</gene>
<comment type="cofactor">
    <cofactor evidence="11">
        <name>Mg(2+)</name>
        <dbReference type="ChEBI" id="CHEBI:18420"/>
    </cofactor>
    <text evidence="11">Binds 2 magnesium ions per tetramer.</text>
</comment>
<keyword evidence="5 11" id="KW-0479">Metal-binding</keyword>
<keyword evidence="8 11" id="KW-0460">Magnesium</keyword>
<dbReference type="CDD" id="cd00496">
    <property type="entry name" value="PheRS_alpha_core"/>
    <property type="match status" value="1"/>
</dbReference>
<comment type="catalytic activity">
    <reaction evidence="11">
        <text>tRNA(Phe) + L-phenylalanine + ATP = L-phenylalanyl-tRNA(Phe) + AMP + diphosphate + H(+)</text>
        <dbReference type="Rhea" id="RHEA:19413"/>
        <dbReference type="Rhea" id="RHEA-COMP:9668"/>
        <dbReference type="Rhea" id="RHEA-COMP:9699"/>
        <dbReference type="ChEBI" id="CHEBI:15378"/>
        <dbReference type="ChEBI" id="CHEBI:30616"/>
        <dbReference type="ChEBI" id="CHEBI:33019"/>
        <dbReference type="ChEBI" id="CHEBI:58095"/>
        <dbReference type="ChEBI" id="CHEBI:78442"/>
        <dbReference type="ChEBI" id="CHEBI:78531"/>
        <dbReference type="ChEBI" id="CHEBI:456215"/>
        <dbReference type="EC" id="6.1.1.20"/>
    </reaction>
</comment>
<dbReference type="EC" id="6.1.1.20" evidence="11"/>
<dbReference type="InterPro" id="IPR036390">
    <property type="entry name" value="WH_DNA-bd_sf"/>
</dbReference>
<dbReference type="OrthoDB" id="372178at2157"/>
<dbReference type="PANTHER" id="PTHR11538:SF40">
    <property type="entry name" value="PHENYLALANINE--TRNA LIGASE ALPHA SUBUNIT"/>
    <property type="match status" value="1"/>
</dbReference>
<keyword evidence="3 11" id="KW-0963">Cytoplasm</keyword>
<feature type="binding site" evidence="11">
    <location>
        <position position="439"/>
    </location>
    <ligand>
        <name>L-phenylalanine</name>
        <dbReference type="ChEBI" id="CHEBI:58095"/>
    </ligand>
</feature>
<dbReference type="SUPFAM" id="SSF55681">
    <property type="entry name" value="Class II aaRS and biotin synthetases"/>
    <property type="match status" value="1"/>
</dbReference>
<proteinExistence type="inferred from homology"/>
<evidence type="ECO:0000256" key="6">
    <source>
        <dbReference type="ARBA" id="ARBA00022741"/>
    </source>
</evidence>
<feature type="domain" description="Aminoacyl-transfer RNA synthetases class-II family profile" evidence="12">
    <location>
        <begin position="239"/>
        <end position="490"/>
    </location>
</feature>
<dbReference type="Gene3D" id="1.10.10.2320">
    <property type="match status" value="1"/>
</dbReference>
<comment type="subcellular location">
    <subcellularLocation>
        <location evidence="1 11">Cytoplasm</location>
    </subcellularLocation>
</comment>
<dbReference type="HAMAP" id="MF_00282">
    <property type="entry name" value="Phe_tRNA_synth_alpha2"/>
    <property type="match status" value="1"/>
</dbReference>
<dbReference type="KEGG" id="mpd:MCP_1410"/>
<dbReference type="GO" id="GO:0000287">
    <property type="term" value="F:magnesium ion binding"/>
    <property type="evidence" value="ECO:0007669"/>
    <property type="project" value="UniProtKB-UniRule"/>
</dbReference>
<dbReference type="GO" id="GO:0005524">
    <property type="term" value="F:ATP binding"/>
    <property type="evidence" value="ECO:0007669"/>
    <property type="project" value="UniProtKB-UniRule"/>
</dbReference>
<name>D1YYG0_METPS</name>
<sequence length="495" mass="56312">MDLSANEKIVLKAIGDIEMTALEVSKATGLKAEAVTHAAYLLEEKGLASVRDEVVSEYVLTDEGRKYAEEGLPERIIFNALPDGGASLKELKSKFPPSTVNIAMGWLRQKGWAKFEKKDGDTVLVPQKAEKSPDEVALSIIGEGKPQESLPEKTMKDLLKRSIVTIKEEKEKIILITAAGAALKEKGITVEEELGQLTPEMIASGTWQGKSFRKFDVSAPVLNEYGGRKHILRMAMDKVKRTLIEMGFKEMEGPMVDAEFYVNDLLFMPQDHPARTQWDQFNLKKPKYIRTLPKDLVHRVRDIHEHGGDTGSLGWNYAWDEQIAKKLVLRGHTTSVTARYLAKYNRPPQKFFSVAPVFRNDTIDITHLLEFYQIEGWIMDEKLSMRDLMGTFKEFYSRFGITNLRFKPTYNPYTEPSLEIYGKHPRSGRMIEVGNSGMFRKEMLAPYGIECDVIAWGLALERLLMILYGYEDIRDLHGPLCDINFLRSVPVIWQQ</sequence>
<dbReference type="PATRIC" id="fig|304371.9.peg.1447"/>
<dbReference type="eggNOG" id="arCOG00410">
    <property type="taxonomic scope" value="Archaea"/>
</dbReference>
<evidence type="ECO:0000256" key="10">
    <source>
        <dbReference type="ARBA" id="ARBA00023146"/>
    </source>
</evidence>
<dbReference type="PANTHER" id="PTHR11538">
    <property type="entry name" value="PHENYLALANYL-TRNA SYNTHETASE"/>
    <property type="match status" value="1"/>
</dbReference>
<dbReference type="RefSeq" id="WP_012900161.1">
    <property type="nucleotide sequence ID" value="NC_013665.1"/>
</dbReference>
<dbReference type="NCBIfam" id="NF003210">
    <property type="entry name" value="PRK04172.1"/>
    <property type="match status" value="1"/>
</dbReference>
<dbReference type="GeneID" id="8683222"/>
<dbReference type="InterPro" id="IPR002319">
    <property type="entry name" value="Phenylalanyl-tRNA_Synthase"/>
</dbReference>
<keyword evidence="14" id="KW-1185">Reference proteome</keyword>
<protein>
    <recommendedName>
        <fullName evidence="11">Phenylalanine--tRNA ligase alpha subunit</fullName>
        <ecNumber evidence="11">6.1.1.20</ecNumber>
    </recommendedName>
    <alternativeName>
        <fullName evidence="11">Phenylalanyl-tRNA synthetase alpha subunit</fullName>
        <shortName evidence="11">PheRS</shortName>
    </alternativeName>
</protein>
<dbReference type="Gene3D" id="1.10.10.2330">
    <property type="match status" value="1"/>
</dbReference>
<reference evidence="13 14" key="2">
    <citation type="journal article" date="2008" name="Int. J. Syst. Evol. Microbiol.">
        <title>Methanocella paludicola gen. nov., sp. nov., a methane-producing archaeon, the first isolate of the lineage 'Rice Cluster I', and proposal of the new archaeal order Methanocellales ord. nov.</title>
        <authorList>
            <person name="Sakai S."/>
            <person name="Imachi H."/>
            <person name="Hanada S."/>
            <person name="Ohashi A."/>
            <person name="Harada H."/>
            <person name="Kamagata Y."/>
        </authorList>
    </citation>
    <scope>NUCLEOTIDE SEQUENCE [LARGE SCALE GENOMIC DNA]</scope>
    <source>
        <strain evidence="14">DSM 17711 / JCM 13418 / NBRC 101707 / SANAE</strain>
    </source>
</reference>
<keyword evidence="9 11" id="KW-0648">Protein biosynthesis</keyword>
<keyword evidence="4 11" id="KW-0436">Ligase</keyword>
<keyword evidence="7 11" id="KW-0067">ATP-binding</keyword>
<evidence type="ECO:0000256" key="9">
    <source>
        <dbReference type="ARBA" id="ARBA00022917"/>
    </source>
</evidence>
<accession>D1YYG0</accession>
<keyword evidence="6 11" id="KW-0547">Nucleotide-binding</keyword>
<evidence type="ECO:0000256" key="8">
    <source>
        <dbReference type="ARBA" id="ARBA00022842"/>
    </source>
</evidence>
<dbReference type="InterPro" id="IPR006195">
    <property type="entry name" value="aa-tRNA-synth_II"/>
</dbReference>
<reference evidence="13 14" key="1">
    <citation type="journal article" date="2007" name="Appl. Environ. Microbiol.">
        <title>Isolation of key methanogens for global methane emission from rice paddy fields: a novel isolate affiliated with the clone cluster rice cluster I.</title>
        <authorList>
            <person name="Sakai S."/>
            <person name="Imachi H."/>
            <person name="Sekiguchi Y."/>
            <person name="Ohashi A."/>
            <person name="Harada H."/>
            <person name="Kamagata Y."/>
        </authorList>
    </citation>
    <scope>NUCLEOTIDE SEQUENCE [LARGE SCALE GENOMIC DNA]</scope>
    <source>
        <strain evidence="14">DSM 17711 / JCM 13418 / NBRC 101707 / SANAE</strain>
    </source>
</reference>
<reference evidence="14" key="3">
    <citation type="journal article" date="2011" name="PLoS ONE">
        <title>Genome sequence of a mesophilic hydrogenotrophic methanogen Methanocella paludicola, the first cultivated representative of the order Methanocellales.</title>
        <authorList>
            <person name="Sakai S."/>
            <person name="Takaki Y."/>
            <person name="Shimamura S."/>
            <person name="Sekine M."/>
            <person name="Tajima T."/>
            <person name="Kosugi H."/>
            <person name="Ichikawa N."/>
            <person name="Tasumi E."/>
            <person name="Hiraki A.T."/>
            <person name="Shimizu A."/>
            <person name="Kato Y."/>
            <person name="Nishiko R."/>
            <person name="Mori K."/>
            <person name="Fujita N."/>
            <person name="Imachi H."/>
            <person name="Takai K."/>
        </authorList>
    </citation>
    <scope>NUCLEOTIDE SEQUENCE [LARGE SCALE GENOMIC DNA]</scope>
    <source>
        <strain evidence="14">DSM 17711 / JCM 13418 / NBRC 101707 / SANAE</strain>
    </source>
</reference>
<dbReference type="Gene3D" id="3.30.1370.240">
    <property type="match status" value="1"/>
</dbReference>
<organism evidence="13 14">
    <name type="scientific">Methanocella paludicola (strain DSM 17711 / JCM 13418 / NBRC 101707 / SANAE)</name>
    <dbReference type="NCBI Taxonomy" id="304371"/>
    <lineage>
        <taxon>Archaea</taxon>
        <taxon>Methanobacteriati</taxon>
        <taxon>Methanobacteriota</taxon>
        <taxon>Stenosarchaea group</taxon>
        <taxon>Methanomicrobia</taxon>
        <taxon>Methanocellales</taxon>
        <taxon>Methanocellaceae</taxon>
        <taxon>Methanocella</taxon>
    </lineage>
</organism>
<evidence type="ECO:0000259" key="12">
    <source>
        <dbReference type="PROSITE" id="PS50862"/>
    </source>
</evidence>
<dbReference type="GO" id="GO:0000049">
    <property type="term" value="F:tRNA binding"/>
    <property type="evidence" value="ECO:0007669"/>
    <property type="project" value="InterPro"/>
</dbReference>
<dbReference type="STRING" id="304371.MCP_1410"/>
<feature type="binding site" evidence="11">
    <location>
        <position position="334"/>
    </location>
    <ligand>
        <name>L-phenylalanine</name>
        <dbReference type="ChEBI" id="CHEBI:58095"/>
    </ligand>
</feature>
<feature type="binding site" evidence="11">
    <location>
        <position position="415"/>
    </location>
    <ligand>
        <name>Mg(2+)</name>
        <dbReference type="ChEBI" id="CHEBI:18420"/>
        <note>ligand shared with heterodimeric partner</note>
    </ligand>
</feature>
<dbReference type="InterPro" id="IPR004529">
    <property type="entry name" value="Phe-tRNA-synth_IIc_asu"/>
</dbReference>
<evidence type="ECO:0000256" key="4">
    <source>
        <dbReference type="ARBA" id="ARBA00022598"/>
    </source>
</evidence>
<dbReference type="PROSITE" id="PS50862">
    <property type="entry name" value="AA_TRNA_LIGASE_II"/>
    <property type="match status" value="1"/>
</dbReference>
<dbReference type="InterPro" id="IPR045864">
    <property type="entry name" value="aa-tRNA-synth_II/BPL/LPL"/>
</dbReference>
<dbReference type="SUPFAM" id="SSF46785">
    <property type="entry name" value="Winged helix' DNA-binding domain"/>
    <property type="match status" value="1"/>
</dbReference>
<dbReference type="NCBIfam" id="TIGR00468">
    <property type="entry name" value="pheS"/>
    <property type="match status" value="1"/>
</dbReference>
<keyword evidence="10 11" id="KW-0030">Aminoacyl-tRNA synthetase</keyword>
<feature type="binding site" evidence="11">
    <location>
        <begin position="373"/>
        <end position="375"/>
    </location>
    <ligand>
        <name>L-phenylalanine</name>
        <dbReference type="ChEBI" id="CHEBI:58095"/>
    </ligand>
</feature>
<evidence type="ECO:0000256" key="11">
    <source>
        <dbReference type="HAMAP-Rule" id="MF_00282"/>
    </source>
</evidence>
<evidence type="ECO:0000313" key="14">
    <source>
        <dbReference type="Proteomes" id="UP000001882"/>
    </source>
</evidence>
<dbReference type="GO" id="GO:0006432">
    <property type="term" value="P:phenylalanyl-tRNA aminoacylation"/>
    <property type="evidence" value="ECO:0007669"/>
    <property type="project" value="UniProtKB-UniRule"/>
</dbReference>
<evidence type="ECO:0000313" key="13">
    <source>
        <dbReference type="EMBL" id="BAI61482.1"/>
    </source>
</evidence>
<dbReference type="Proteomes" id="UP000001882">
    <property type="component" value="Chromosome"/>
</dbReference>
<dbReference type="Gene3D" id="3.30.930.10">
    <property type="entry name" value="Bira Bifunctional Protein, Domain 2"/>
    <property type="match status" value="1"/>
</dbReference>
<feature type="binding site" evidence="11">
    <location>
        <position position="413"/>
    </location>
    <ligand>
        <name>L-phenylalanine</name>
        <dbReference type="ChEBI" id="CHEBI:58095"/>
    </ligand>
</feature>
<evidence type="ECO:0000256" key="2">
    <source>
        <dbReference type="ARBA" id="ARBA00006703"/>
    </source>
</evidence>
<dbReference type="EMBL" id="AP011532">
    <property type="protein sequence ID" value="BAI61482.1"/>
    <property type="molecule type" value="Genomic_DNA"/>
</dbReference>
<dbReference type="GO" id="GO:0004826">
    <property type="term" value="F:phenylalanine-tRNA ligase activity"/>
    <property type="evidence" value="ECO:0007669"/>
    <property type="project" value="UniProtKB-UniRule"/>
</dbReference>
<evidence type="ECO:0000256" key="1">
    <source>
        <dbReference type="ARBA" id="ARBA00004496"/>
    </source>
</evidence>
<dbReference type="InterPro" id="IPR022917">
    <property type="entry name" value="Phe_tRNA_ligase_alpha_bac/arc"/>
</dbReference>
<dbReference type="GO" id="GO:0005737">
    <property type="term" value="C:cytoplasm"/>
    <property type="evidence" value="ECO:0007669"/>
    <property type="project" value="UniProtKB-SubCell"/>
</dbReference>
<comment type="similarity">
    <text evidence="2 11">Belongs to the class-II aminoacyl-tRNA synthetase family. Phe-tRNA synthetase alpha subunit type 2 subfamily.</text>
</comment>
<dbReference type="FunCoup" id="D1YYG0">
    <property type="interactions" value="253"/>
</dbReference>
<dbReference type="InParanoid" id="D1YYG0"/>
<dbReference type="AlphaFoldDB" id="D1YYG0"/>